<gene>
    <name evidence="2" type="ORF">JOF36_005962</name>
</gene>
<reference evidence="2 3" key="1">
    <citation type="submission" date="2021-03" db="EMBL/GenBank/DDBJ databases">
        <title>Sequencing the genomes of 1000 actinobacteria strains.</title>
        <authorList>
            <person name="Klenk H.-P."/>
        </authorList>
    </citation>
    <scope>NUCLEOTIDE SEQUENCE [LARGE SCALE GENOMIC DNA]</scope>
    <source>
        <strain evidence="2 3">DSM 45256</strain>
    </source>
</reference>
<evidence type="ECO:0000313" key="3">
    <source>
        <dbReference type="Proteomes" id="UP001519295"/>
    </source>
</evidence>
<keyword evidence="3" id="KW-1185">Reference proteome</keyword>
<feature type="region of interest" description="Disordered" evidence="1">
    <location>
        <begin position="315"/>
        <end position="343"/>
    </location>
</feature>
<dbReference type="Proteomes" id="UP001519295">
    <property type="component" value="Unassembled WGS sequence"/>
</dbReference>
<accession>A0ABS4W261</accession>
<evidence type="ECO:0000313" key="2">
    <source>
        <dbReference type="EMBL" id="MBP2370266.1"/>
    </source>
</evidence>
<dbReference type="RefSeq" id="WP_210033371.1">
    <property type="nucleotide sequence ID" value="NZ_JAGINU010000001.1"/>
</dbReference>
<dbReference type="EMBL" id="JAGINU010000001">
    <property type="protein sequence ID" value="MBP2370266.1"/>
    <property type="molecule type" value="Genomic_DNA"/>
</dbReference>
<proteinExistence type="predicted"/>
<feature type="compositionally biased region" description="Basic and acidic residues" evidence="1">
    <location>
        <begin position="264"/>
        <end position="274"/>
    </location>
</feature>
<feature type="compositionally biased region" description="Basic and acidic residues" evidence="1">
    <location>
        <begin position="318"/>
        <end position="327"/>
    </location>
</feature>
<name>A0ABS4W261_9PSEU</name>
<comment type="caution">
    <text evidence="2">The sequence shown here is derived from an EMBL/GenBank/DDBJ whole genome shotgun (WGS) entry which is preliminary data.</text>
</comment>
<evidence type="ECO:0000256" key="1">
    <source>
        <dbReference type="SAM" id="MobiDB-lite"/>
    </source>
</evidence>
<feature type="region of interest" description="Disordered" evidence="1">
    <location>
        <begin position="251"/>
        <end position="287"/>
    </location>
</feature>
<sequence>MSGADDQRAAERLRDVVVCHCYEIAGPVGGGHWASCLAEEIGDEVTAVLVDRDRLRAELEHVTGLLAEARTHRGNALDFARERQRELAETRAAGDSLAAIASVMTEDSTTERWDSLGEAIHTYWSVRGDARTAPAADVRDPADEGDGLMSLLDEHWPVDIFRTDPMEDAADPGPRIVALLRWVDRLRAELAETRAELHGATGAAAVLRERGDALADATNALLDQWRWLNERSRPDGASTCETRLVEWRSVRGDAPTQPPAPVADVRDPAGETHRTSAAPTAAPDVRAWEDDGDWGWACSRCGYRSVAWWADRATARRAAHEHGRDRCPAAGGSSPASTDGGEQ</sequence>
<protein>
    <submittedName>
        <fullName evidence="2">Uncharacterized protein</fullName>
    </submittedName>
</protein>
<organism evidence="2 3">
    <name type="scientific">Pseudonocardia parietis</name>
    <dbReference type="NCBI Taxonomy" id="570936"/>
    <lineage>
        <taxon>Bacteria</taxon>
        <taxon>Bacillati</taxon>
        <taxon>Actinomycetota</taxon>
        <taxon>Actinomycetes</taxon>
        <taxon>Pseudonocardiales</taxon>
        <taxon>Pseudonocardiaceae</taxon>
        <taxon>Pseudonocardia</taxon>
    </lineage>
</organism>